<protein>
    <recommendedName>
        <fullName evidence="5 9">Alpha-acetolactate decarboxylase</fullName>
        <ecNumber evidence="4 9">4.1.1.5</ecNumber>
    </recommendedName>
</protein>
<evidence type="ECO:0000256" key="4">
    <source>
        <dbReference type="ARBA" id="ARBA00013204"/>
    </source>
</evidence>
<dbReference type="AlphaFoldDB" id="A0A976X4J1"/>
<keyword evidence="11" id="KW-1185">Reference proteome</keyword>
<dbReference type="PANTHER" id="PTHR35524">
    <property type="entry name" value="ALPHA-ACETOLACTATE DECARBOXYLASE"/>
    <property type="match status" value="1"/>
</dbReference>
<keyword evidence="8 9" id="KW-0456">Lyase</keyword>
<evidence type="ECO:0000313" key="10">
    <source>
        <dbReference type="EMBL" id="UQS85919.1"/>
    </source>
</evidence>
<keyword evidence="6 9" id="KW-0210">Decarboxylase</keyword>
<evidence type="ECO:0000256" key="8">
    <source>
        <dbReference type="ARBA" id="ARBA00023239"/>
    </source>
</evidence>
<dbReference type="Pfam" id="PF03306">
    <property type="entry name" value="AAL_decarboxy"/>
    <property type="match status" value="1"/>
</dbReference>
<evidence type="ECO:0000256" key="2">
    <source>
        <dbReference type="ARBA" id="ARBA00005170"/>
    </source>
</evidence>
<comment type="similarity">
    <text evidence="3 9">Belongs to the alpha-acetolactate decarboxylase family.</text>
</comment>
<dbReference type="PANTHER" id="PTHR35524:SF1">
    <property type="entry name" value="ALPHA-ACETOLACTATE DECARBOXYLASE"/>
    <property type="match status" value="1"/>
</dbReference>
<organism evidence="10 11">
    <name type="scientific">Nicoliella spurrieriana</name>
    <dbReference type="NCBI Taxonomy" id="2925830"/>
    <lineage>
        <taxon>Bacteria</taxon>
        <taxon>Bacillati</taxon>
        <taxon>Bacillota</taxon>
        <taxon>Bacilli</taxon>
        <taxon>Lactobacillales</taxon>
        <taxon>Lactobacillaceae</taxon>
        <taxon>Nicoliella</taxon>
    </lineage>
</organism>
<name>A0A976X4J1_9LACO</name>
<reference evidence="10" key="1">
    <citation type="journal article" date="2022" name="Int. J. Syst. Evol. Microbiol.">
        <title>Apilactobacillus apisilvae sp. nov., Nicolia spurrieriana gen. nov. sp. nov., Bombilactobacillus folatiphilus sp. nov. and Bombilactobacillus thymidiniphilus sp. nov., four new lactic acid bacterial isolates from stingless bees Tetragonula carbonaria and Austroplebeia australis.</title>
        <authorList>
            <person name="Oliphant S.A."/>
            <person name="Watson-Haigh N.S."/>
            <person name="Sumby K.M."/>
            <person name="Gardner J."/>
            <person name="Groom S."/>
            <person name="Jiranek V."/>
        </authorList>
    </citation>
    <scope>NUCLEOTIDE SEQUENCE</scope>
    <source>
        <strain evidence="10">SGEP1_A5</strain>
    </source>
</reference>
<dbReference type="KEGG" id="lbe:MOO44_00955"/>
<geneLocation type="plasmid" evidence="10 11">
    <name>p1unnamed</name>
</geneLocation>
<keyword evidence="7 9" id="KW-0005">Acetoin biosynthesis</keyword>
<evidence type="ECO:0000256" key="6">
    <source>
        <dbReference type="ARBA" id="ARBA00022793"/>
    </source>
</evidence>
<comment type="pathway">
    <text evidence="2 9">Polyol metabolism; (R,R)-butane-2,3-diol biosynthesis; (R,R)-butane-2,3-diol from pyruvate: step 2/3.</text>
</comment>
<dbReference type="RefSeq" id="WP_260115728.1">
    <property type="nucleotide sequence ID" value="NZ_CP093360.1"/>
</dbReference>
<dbReference type="InterPro" id="IPR005128">
    <property type="entry name" value="Acetolactate_a_deCO2ase"/>
</dbReference>
<comment type="catalytic activity">
    <reaction evidence="1 9">
        <text>(2S)-2-acetolactate + H(+) = (R)-acetoin + CO2</text>
        <dbReference type="Rhea" id="RHEA:21580"/>
        <dbReference type="ChEBI" id="CHEBI:15378"/>
        <dbReference type="ChEBI" id="CHEBI:15686"/>
        <dbReference type="ChEBI" id="CHEBI:16526"/>
        <dbReference type="ChEBI" id="CHEBI:58476"/>
        <dbReference type="EC" id="4.1.1.5"/>
    </reaction>
</comment>
<evidence type="ECO:0000256" key="3">
    <source>
        <dbReference type="ARBA" id="ARBA00007106"/>
    </source>
</evidence>
<dbReference type="GO" id="GO:0045151">
    <property type="term" value="P:acetoin biosynthetic process"/>
    <property type="evidence" value="ECO:0007669"/>
    <property type="project" value="UniProtKB-UniRule"/>
</dbReference>
<dbReference type="EC" id="4.1.1.5" evidence="4 9"/>
<dbReference type="PIRSF" id="PIRSF001332">
    <property type="entry name" value="Acetolac_decarb"/>
    <property type="match status" value="1"/>
</dbReference>
<dbReference type="GO" id="GO:0047605">
    <property type="term" value="F:acetolactate decarboxylase activity"/>
    <property type="evidence" value="ECO:0007669"/>
    <property type="project" value="UniProtKB-UniRule"/>
</dbReference>
<evidence type="ECO:0000256" key="5">
    <source>
        <dbReference type="ARBA" id="ARBA00020164"/>
    </source>
</evidence>
<evidence type="ECO:0000256" key="7">
    <source>
        <dbReference type="ARBA" id="ARBA00023061"/>
    </source>
</evidence>
<evidence type="ECO:0000256" key="9">
    <source>
        <dbReference type="PIRNR" id="PIRNR001332"/>
    </source>
</evidence>
<accession>A0A976X4J1</accession>
<dbReference type="Gene3D" id="3.30.1330.80">
    <property type="entry name" value="Hypothetical protein, similar to alpha- acetolactate decarboxylase, domain 2"/>
    <property type="match status" value="2"/>
</dbReference>
<proteinExistence type="inferred from homology"/>
<evidence type="ECO:0000313" key="11">
    <source>
        <dbReference type="Proteomes" id="UP000831181"/>
    </source>
</evidence>
<dbReference type="CDD" id="cd17299">
    <property type="entry name" value="acetolactate_decarboxylase"/>
    <property type="match status" value="1"/>
</dbReference>
<sequence length="239" mass="26465">MTSKITLFQHGTGAMIVPGLFDGTIDIQELLTHGDTGIGSGDGLDGESIINNGTPLLIRGDGSVTIADDHFTVPFVNAHFAAYSTINNIQINDFQSLGNYIFKHHQYQNILFSVKLHGQFEWVKTRSVFKQSKPYPSLVATAKSEKRFESQHLSGTVIAYYYPDAFSKFAVGGFHAHFISDDQSIGGHLMNFSGFNGDLGIQKFKKLDLELPIDNADYLNHDFKNDDIEAAINQAERES</sequence>
<dbReference type="EMBL" id="CP093360">
    <property type="protein sequence ID" value="UQS85919.1"/>
    <property type="molecule type" value="Genomic_DNA"/>
</dbReference>
<keyword evidence="10" id="KW-0614">Plasmid</keyword>
<dbReference type="Proteomes" id="UP000831181">
    <property type="component" value="Plasmid p1unnamed"/>
</dbReference>
<gene>
    <name evidence="10" type="primary">budA</name>
    <name evidence="10" type="ORF">MOO44_00955</name>
</gene>
<evidence type="ECO:0000256" key="1">
    <source>
        <dbReference type="ARBA" id="ARBA00001784"/>
    </source>
</evidence>
<dbReference type="NCBIfam" id="TIGR01252">
    <property type="entry name" value="acetolac_decarb"/>
    <property type="match status" value="1"/>
</dbReference>
<dbReference type="SUPFAM" id="SSF117856">
    <property type="entry name" value="AF0104/ALDC/Ptd012-like"/>
    <property type="match status" value="1"/>
</dbReference>